<keyword evidence="2" id="KW-0472">Membrane</keyword>
<dbReference type="InterPro" id="IPR025743">
    <property type="entry name" value="TssM1_N"/>
</dbReference>
<gene>
    <name evidence="6" type="primary">tssM_2</name>
    <name evidence="6" type="ORF">GCM10009107_31130</name>
</gene>
<dbReference type="PANTHER" id="PTHR36153:SF1">
    <property type="entry name" value="TYPE VI SECRETION SYSTEM COMPONENT TSSM1"/>
    <property type="match status" value="1"/>
</dbReference>
<dbReference type="InterPro" id="IPR010623">
    <property type="entry name" value="IcmF_C"/>
</dbReference>
<proteinExistence type="predicted"/>
<evidence type="ECO:0000256" key="2">
    <source>
        <dbReference type="SAM" id="Phobius"/>
    </source>
</evidence>
<evidence type="ECO:0000313" key="7">
    <source>
        <dbReference type="Proteomes" id="UP001500279"/>
    </source>
</evidence>
<keyword evidence="7" id="KW-1185">Reference proteome</keyword>
<dbReference type="EMBL" id="BAAAEW010000020">
    <property type="protein sequence ID" value="GAA0754534.1"/>
    <property type="molecule type" value="Genomic_DNA"/>
</dbReference>
<keyword evidence="2" id="KW-0812">Transmembrane</keyword>
<accession>A0ABN1K4I1</accession>
<name>A0ABN1K4I1_9BURK</name>
<feature type="transmembrane region" description="Helical" evidence="2">
    <location>
        <begin position="451"/>
        <end position="473"/>
    </location>
</feature>
<reference evidence="6 7" key="1">
    <citation type="journal article" date="2019" name="Int. J. Syst. Evol. Microbiol.">
        <title>The Global Catalogue of Microorganisms (GCM) 10K type strain sequencing project: providing services to taxonomists for standard genome sequencing and annotation.</title>
        <authorList>
            <consortium name="The Broad Institute Genomics Platform"/>
            <consortium name="The Broad Institute Genome Sequencing Center for Infectious Disease"/>
            <person name="Wu L."/>
            <person name="Ma J."/>
        </authorList>
    </citation>
    <scope>NUCLEOTIDE SEQUENCE [LARGE SCALE GENOMIC DNA]</scope>
    <source>
        <strain evidence="6 7">JCM 15503</strain>
    </source>
</reference>
<dbReference type="InterPro" id="IPR027417">
    <property type="entry name" value="P-loop_NTPase"/>
</dbReference>
<sequence length="1185" mass="129798">MKRVLGWIFNRWVLLAVLLLAVSLLVWIVGPMVAIGEKRPLETEASRWITIGVLVALVVIWVAWSRWRARRGNTAVVQQLMQPPSQAAERESPDMAAVSERFRQAMLTLQRARFGSSSRLKGWAGKLGGRYLYELPWYLIIGAPGSGKTTALRHSGLKFPLAEQMGEQAIRGVGGTRHCDWWFTDQAVLIDTAGRFTTQDSDPGTDRATWGGFLQMLRRSRPRQPLNGALVTVSVSDLLARSPGERAQHAATVRARLQELHKDLDIRFPIYLLVTKADLLAGFMDYFATLDKDQRAAPWGFTFGRESTAPLAAFGPEFEALQQRLLDGLIDRLQLERDPQRRARIYGFPEQFAGLRQVLQEFVEGVFAPSSFEATRAQLRGVYFVSGTQEGTPIDRVLGAVARSYRLEHALIPPNQASGRAYFLNRLLQEVVFAEAGLGGTNRRWERQRTALSVGGYALVGVLGIGLLGAWGLSYVQNRRYVGEVSARAEQVRQLLQATPNRASADILPIVPALEATRALAATEGPIPWSLRMGLFQGRKLDSAARAAYQRMLGDALLPRLALRIEEQLRQGAATPETLYEALKAYVMLHDPTHFDPPALKQHFEGDWQATRRELTPEQRGQLSGHLDALLAQGGVASPLAEDKPLLDATRTQLATLPLPQRIYNRLRAQGLGNDFPEFTVIRAAGNNAALVFTRASGAPLTQGVPGLYSRDGYLRGFQPMVGKAADELAAEQPWVLGVADAPKDAAAQVRANAPLVDDVRRLYLNDYAAAWEGFIADLRLQPMGSLSQSVERSRLLSAPDSPLPPLMKAISRETTLASGGSTLESAEQRATDLVQGAREKLAIALGNRDASTAPNGPRIEAIVDDRFAGLRQLVTPPAGGGKAPLDDTLALVAEVNLLLNSAETALQGGAAPPPSPVPNRVKAEAARMPQPLRAMLDDLSQSSSRISQGLMRQTLGQEVRSQVGEFCLQAVAGRYPLDRNSTRDATQADFAMLFAPGGKIDQLFQQKLAPYVDTSSRPWRFRPVEGTPLGGDAGTLPQFQRAAAIRETLFPGSNTPSLRLDFKPVEMDPSISQFILDVDGQIVRYAHGPQLPMSVQWPGPRGSSQVRVQMSPPSASGSGPVTDGPWALFRMFDRVRIDPGNAPERFRATFEVDGRKAVFDVTTSSVRNPFKLRELNEFNCPTGL</sequence>
<comment type="caution">
    <text evidence="6">The sequence shown here is derived from an EMBL/GenBank/DDBJ whole genome shotgun (WGS) entry which is preliminary data.</text>
</comment>
<dbReference type="NCBIfam" id="TIGR03348">
    <property type="entry name" value="VI_IcmF"/>
    <property type="match status" value="1"/>
</dbReference>
<feature type="domain" description="Type VI secretion system IcmF C-terminal" evidence="3">
    <location>
        <begin position="1063"/>
        <end position="1166"/>
    </location>
</feature>
<dbReference type="Pfam" id="PF06744">
    <property type="entry name" value="IcmF_C"/>
    <property type="match status" value="1"/>
</dbReference>
<evidence type="ECO:0000259" key="3">
    <source>
        <dbReference type="Pfam" id="PF06744"/>
    </source>
</evidence>
<feature type="domain" description="Type VI secretion system component TssM1 N-terminal" evidence="5">
    <location>
        <begin position="205"/>
        <end position="459"/>
    </location>
</feature>
<organism evidence="6 7">
    <name type="scientific">Ideonella azotifigens</name>
    <dbReference type="NCBI Taxonomy" id="513160"/>
    <lineage>
        <taxon>Bacteria</taxon>
        <taxon>Pseudomonadati</taxon>
        <taxon>Pseudomonadota</taxon>
        <taxon>Betaproteobacteria</taxon>
        <taxon>Burkholderiales</taxon>
        <taxon>Sphaerotilaceae</taxon>
        <taxon>Ideonella</taxon>
    </lineage>
</organism>
<feature type="transmembrane region" description="Helical" evidence="2">
    <location>
        <begin position="45"/>
        <end position="64"/>
    </location>
</feature>
<dbReference type="Pfam" id="PF14331">
    <property type="entry name" value="IcmF-related_N"/>
    <property type="match status" value="1"/>
</dbReference>
<dbReference type="InterPro" id="IPR017731">
    <property type="entry name" value="TssM1-like"/>
</dbReference>
<feature type="region of interest" description="Disordered" evidence="1">
    <location>
        <begin position="1099"/>
        <end position="1121"/>
    </location>
</feature>
<dbReference type="Proteomes" id="UP001500279">
    <property type="component" value="Unassembled WGS sequence"/>
</dbReference>
<evidence type="ECO:0000259" key="5">
    <source>
        <dbReference type="Pfam" id="PF14331"/>
    </source>
</evidence>
<dbReference type="SUPFAM" id="SSF52540">
    <property type="entry name" value="P-loop containing nucleoside triphosphate hydrolases"/>
    <property type="match status" value="1"/>
</dbReference>
<evidence type="ECO:0000313" key="6">
    <source>
        <dbReference type="EMBL" id="GAA0754534.1"/>
    </source>
</evidence>
<dbReference type="Pfam" id="PF06761">
    <property type="entry name" value="IcmF-related"/>
    <property type="match status" value="1"/>
</dbReference>
<feature type="compositionally biased region" description="Polar residues" evidence="1">
    <location>
        <begin position="1103"/>
        <end position="1120"/>
    </location>
</feature>
<feature type="transmembrane region" description="Helical" evidence="2">
    <location>
        <begin position="12"/>
        <end position="33"/>
    </location>
</feature>
<dbReference type="RefSeq" id="WP_231013000.1">
    <property type="nucleotide sequence ID" value="NZ_BAAAEW010000020.1"/>
</dbReference>
<keyword evidence="2" id="KW-1133">Transmembrane helix</keyword>
<protein>
    <submittedName>
        <fullName evidence="6">Type VI secretion system membrane subunit TssM</fullName>
    </submittedName>
</protein>
<dbReference type="InterPro" id="IPR009612">
    <property type="entry name" value="IcmF-rel"/>
</dbReference>
<feature type="domain" description="IcmF-related" evidence="4">
    <location>
        <begin position="512"/>
        <end position="816"/>
    </location>
</feature>
<dbReference type="PANTHER" id="PTHR36153">
    <property type="entry name" value="INNER MEMBRANE PROTEIN-RELATED"/>
    <property type="match status" value="1"/>
</dbReference>
<evidence type="ECO:0000256" key="1">
    <source>
        <dbReference type="SAM" id="MobiDB-lite"/>
    </source>
</evidence>
<evidence type="ECO:0000259" key="4">
    <source>
        <dbReference type="Pfam" id="PF06761"/>
    </source>
</evidence>
<dbReference type="InterPro" id="IPR053156">
    <property type="entry name" value="T6SS_TssM-like"/>
</dbReference>